<evidence type="ECO:0000256" key="6">
    <source>
        <dbReference type="ARBA" id="ARBA00022617"/>
    </source>
</evidence>
<dbReference type="EMBL" id="JAGIYY010000001">
    <property type="protein sequence ID" value="MBP0437099.1"/>
    <property type="molecule type" value="Genomic_DNA"/>
</dbReference>
<evidence type="ECO:0000256" key="11">
    <source>
        <dbReference type="ARBA" id="ARBA00023004"/>
    </source>
</evidence>
<keyword evidence="9 15" id="KW-1133">Transmembrane helix</keyword>
<keyword evidence="7 15" id="KW-0812">Transmembrane</keyword>
<evidence type="ECO:0000256" key="3">
    <source>
        <dbReference type="ARBA" id="ARBA00006501"/>
    </source>
</evidence>
<keyword evidence="8 14" id="KW-0479">Metal-binding</keyword>
<keyword evidence="10" id="KW-0560">Oxidoreductase</keyword>
<protein>
    <recommendedName>
        <fullName evidence="4 14">Protoporphyrinogen IX oxidase</fullName>
        <ecNumber evidence="14">1.3.99.-</ecNumber>
    </recommendedName>
</protein>
<organism evidence="16 17">
    <name type="scientific">Tianweitania sediminis</name>
    <dbReference type="NCBI Taxonomy" id="1502156"/>
    <lineage>
        <taxon>Bacteria</taxon>
        <taxon>Pseudomonadati</taxon>
        <taxon>Pseudomonadota</taxon>
        <taxon>Alphaproteobacteria</taxon>
        <taxon>Hyphomicrobiales</taxon>
        <taxon>Phyllobacteriaceae</taxon>
        <taxon>Tianweitania</taxon>
    </lineage>
</organism>
<dbReference type="GO" id="GO:0070818">
    <property type="term" value="F:protoporphyrinogen oxidase activity"/>
    <property type="evidence" value="ECO:0007669"/>
    <property type="project" value="UniProtKB-UniRule"/>
</dbReference>
<gene>
    <name evidence="16" type="ORF">J5Y06_00355</name>
</gene>
<evidence type="ECO:0000256" key="5">
    <source>
        <dbReference type="ARBA" id="ARBA00022475"/>
    </source>
</evidence>
<evidence type="ECO:0000313" key="17">
    <source>
        <dbReference type="Proteomes" id="UP000666240"/>
    </source>
</evidence>
<evidence type="ECO:0000313" key="16">
    <source>
        <dbReference type="EMBL" id="MBP0437099.1"/>
    </source>
</evidence>
<dbReference type="Proteomes" id="UP000666240">
    <property type="component" value="Unassembled WGS sequence"/>
</dbReference>
<comment type="function">
    <text evidence="14">Catalyzes the oxidation of protoporphyrinogen IX to protoporphyrin IX.</text>
</comment>
<evidence type="ECO:0000256" key="10">
    <source>
        <dbReference type="ARBA" id="ARBA00023002"/>
    </source>
</evidence>
<comment type="similarity">
    <text evidence="3 14">Belongs to the HemJ family.</text>
</comment>
<evidence type="ECO:0000256" key="2">
    <source>
        <dbReference type="ARBA" id="ARBA00005073"/>
    </source>
</evidence>
<dbReference type="PANTHER" id="PTHR40255">
    <property type="entry name" value="UPF0093 MEMBRANE PROTEIN SLR1790"/>
    <property type="match status" value="1"/>
</dbReference>
<evidence type="ECO:0000256" key="13">
    <source>
        <dbReference type="ARBA" id="ARBA00048390"/>
    </source>
</evidence>
<feature type="transmembrane region" description="Helical" evidence="15">
    <location>
        <begin position="14"/>
        <end position="34"/>
    </location>
</feature>
<evidence type="ECO:0000256" key="8">
    <source>
        <dbReference type="ARBA" id="ARBA00022723"/>
    </source>
</evidence>
<dbReference type="RefSeq" id="WP_209333140.1">
    <property type="nucleotide sequence ID" value="NZ_JAGIYY010000001.1"/>
</dbReference>
<feature type="transmembrane region" description="Helical" evidence="15">
    <location>
        <begin position="83"/>
        <end position="103"/>
    </location>
</feature>
<comment type="caution">
    <text evidence="16">The sequence shown here is derived from an EMBL/GenBank/DDBJ whole genome shotgun (WGS) entry which is preliminary data.</text>
</comment>
<evidence type="ECO:0000256" key="7">
    <source>
        <dbReference type="ARBA" id="ARBA00022692"/>
    </source>
</evidence>
<feature type="transmembrane region" description="Helical" evidence="15">
    <location>
        <begin position="55"/>
        <end position="77"/>
    </location>
</feature>
<dbReference type="PANTHER" id="PTHR40255:SF1">
    <property type="entry name" value="PROTOPORPHYRINOGEN IX OXIDASE"/>
    <property type="match status" value="1"/>
</dbReference>
<keyword evidence="12 14" id="KW-0472">Membrane</keyword>
<dbReference type="Pfam" id="PF03653">
    <property type="entry name" value="UPF0093"/>
    <property type="match status" value="1"/>
</dbReference>
<dbReference type="EC" id="1.3.99.-" evidence="14"/>
<dbReference type="PIRSF" id="PIRSF004638">
    <property type="entry name" value="UCP004638"/>
    <property type="match status" value="1"/>
</dbReference>
<comment type="cofactor">
    <cofactor evidence="14">
        <name>heme b</name>
        <dbReference type="ChEBI" id="CHEBI:60344"/>
    </cofactor>
    <text evidence="14">Binds 1 heme b (iron(II)-protoporphyrin IX) group per subunit.</text>
</comment>
<sequence length="170" mass="19036">MVEWLISAVPLFKALHIAGLSIWCAGLIALPLMLRHHDPAVSPEDYRIIRSGTHLTYTMVVTPAAVIAVIAGTWLIFLREVFVPWLFAKLFFVALLVVIHVWIGHSIVRIAEEPGEHRPPNPYLPLTGILLCALPILLLVLSKPDFGWIEFPDWLLEPRGGQLPFEVPSL</sequence>
<comment type="pathway">
    <text evidence="2 14">Porphyrin-containing compound metabolism; protoporphyrin-IX biosynthesis; protoporphyrin-IX from protoporphyrinogen-IX: step 1/1.</text>
</comment>
<proteinExistence type="inferred from homology"/>
<feature type="transmembrane region" description="Helical" evidence="15">
    <location>
        <begin position="123"/>
        <end position="142"/>
    </location>
</feature>
<evidence type="ECO:0000256" key="9">
    <source>
        <dbReference type="ARBA" id="ARBA00022989"/>
    </source>
</evidence>
<evidence type="ECO:0000256" key="15">
    <source>
        <dbReference type="SAM" id="Phobius"/>
    </source>
</evidence>
<evidence type="ECO:0000256" key="14">
    <source>
        <dbReference type="PIRNR" id="PIRNR004638"/>
    </source>
</evidence>
<dbReference type="AlphaFoldDB" id="A0A8J7UHX2"/>
<accession>A0A8J7UHX2</accession>
<reference evidence="16" key="1">
    <citation type="submission" date="2021-03" db="EMBL/GenBank/DDBJ databases">
        <title>Genome sequencing and assembly of Tianweitania sediminis.</title>
        <authorList>
            <person name="Chhetri G."/>
        </authorList>
    </citation>
    <scope>NUCLEOTIDE SEQUENCE</scope>
    <source>
        <strain evidence="16">Z8</strain>
    </source>
</reference>
<keyword evidence="11 14" id="KW-0408">Iron</keyword>
<evidence type="ECO:0000256" key="12">
    <source>
        <dbReference type="ARBA" id="ARBA00023136"/>
    </source>
</evidence>
<comment type="catalytic activity">
    <reaction evidence="13 14">
        <text>protoporphyrinogen IX + 3 A = protoporphyrin IX + 3 AH2</text>
        <dbReference type="Rhea" id="RHEA:62000"/>
        <dbReference type="ChEBI" id="CHEBI:13193"/>
        <dbReference type="ChEBI" id="CHEBI:17499"/>
        <dbReference type="ChEBI" id="CHEBI:57306"/>
        <dbReference type="ChEBI" id="CHEBI:57307"/>
    </reaction>
</comment>
<dbReference type="GO" id="GO:0006782">
    <property type="term" value="P:protoporphyrinogen IX biosynthetic process"/>
    <property type="evidence" value="ECO:0007669"/>
    <property type="project" value="UniProtKB-UniRule"/>
</dbReference>
<keyword evidence="17" id="KW-1185">Reference proteome</keyword>
<comment type="subcellular location">
    <subcellularLocation>
        <location evidence="1">Cell membrane</location>
        <topology evidence="1">Multi-pass membrane protein</topology>
    </subcellularLocation>
</comment>
<evidence type="ECO:0000256" key="4">
    <source>
        <dbReference type="ARBA" id="ARBA00017504"/>
    </source>
</evidence>
<evidence type="ECO:0000256" key="1">
    <source>
        <dbReference type="ARBA" id="ARBA00004651"/>
    </source>
</evidence>
<dbReference type="GO" id="GO:0046872">
    <property type="term" value="F:metal ion binding"/>
    <property type="evidence" value="ECO:0007669"/>
    <property type="project" value="UniProtKB-UniRule"/>
</dbReference>
<dbReference type="UniPathway" id="UPA00251">
    <property type="reaction ID" value="UER00324"/>
</dbReference>
<keyword evidence="5 14" id="KW-1003">Cell membrane</keyword>
<keyword evidence="6 14" id="KW-0349">Heme</keyword>
<dbReference type="InterPro" id="IPR005265">
    <property type="entry name" value="HemJ-like"/>
</dbReference>
<dbReference type="GO" id="GO:0005886">
    <property type="term" value="C:plasma membrane"/>
    <property type="evidence" value="ECO:0007669"/>
    <property type="project" value="UniProtKB-SubCell"/>
</dbReference>
<name>A0A8J7UHX2_9HYPH</name>